<proteinExistence type="predicted"/>
<keyword evidence="2" id="KW-0378">Hydrolase</keyword>
<dbReference type="SUPFAM" id="SSF109604">
    <property type="entry name" value="HD-domain/PDEase-like"/>
    <property type="match status" value="1"/>
</dbReference>
<evidence type="ECO:0000313" key="3">
    <source>
        <dbReference type="Proteomes" id="UP000002383"/>
    </source>
</evidence>
<dbReference type="Gene3D" id="1.10.3210.10">
    <property type="entry name" value="Hypothetical protein af1432"/>
    <property type="match status" value="1"/>
</dbReference>
<protein>
    <submittedName>
        <fullName evidence="2">Metal dependent phosphohydrolase</fullName>
    </submittedName>
</protein>
<dbReference type="eggNOG" id="COG2206">
    <property type="taxonomic scope" value="Bacteria"/>
</dbReference>
<evidence type="ECO:0000313" key="2">
    <source>
        <dbReference type="EMBL" id="ACL73241.1"/>
    </source>
</evidence>
<dbReference type="OrthoDB" id="9802066at2"/>
<dbReference type="InterPro" id="IPR003607">
    <property type="entry name" value="HD/PDEase_dom"/>
</dbReference>
<organism evidence="2 3">
    <name type="scientific">Thioalkalivibrio sulfidiphilus (strain HL-EbGR7)</name>
    <dbReference type="NCBI Taxonomy" id="396588"/>
    <lineage>
        <taxon>Bacteria</taxon>
        <taxon>Pseudomonadati</taxon>
        <taxon>Pseudomonadota</taxon>
        <taxon>Gammaproteobacteria</taxon>
        <taxon>Chromatiales</taxon>
        <taxon>Ectothiorhodospiraceae</taxon>
        <taxon>Thioalkalivibrio</taxon>
    </lineage>
</organism>
<accession>B8GUC1</accession>
<dbReference type="Pfam" id="PF13487">
    <property type="entry name" value="HD_5"/>
    <property type="match status" value="1"/>
</dbReference>
<dbReference type="STRING" id="396588.Tgr7_2161"/>
<keyword evidence="3" id="KW-1185">Reference proteome</keyword>
<dbReference type="RefSeq" id="WP_012638719.1">
    <property type="nucleotide sequence ID" value="NC_011901.1"/>
</dbReference>
<dbReference type="PANTHER" id="PTHR43155">
    <property type="entry name" value="CYCLIC DI-GMP PHOSPHODIESTERASE PA4108-RELATED"/>
    <property type="match status" value="1"/>
</dbReference>
<name>B8GUC1_THISH</name>
<feature type="domain" description="HD-GYP" evidence="1">
    <location>
        <begin position="122"/>
        <end position="271"/>
    </location>
</feature>
<dbReference type="KEGG" id="tgr:Tgr7_2161"/>
<dbReference type="Proteomes" id="UP000002383">
    <property type="component" value="Chromosome"/>
</dbReference>
<dbReference type="PANTHER" id="PTHR43155:SF2">
    <property type="entry name" value="CYCLIC DI-GMP PHOSPHODIESTERASE PA4108"/>
    <property type="match status" value="1"/>
</dbReference>
<dbReference type="EMBL" id="CP001339">
    <property type="protein sequence ID" value="ACL73241.1"/>
    <property type="molecule type" value="Genomic_DNA"/>
</dbReference>
<dbReference type="InterPro" id="IPR037522">
    <property type="entry name" value="HD_GYP_dom"/>
</dbReference>
<evidence type="ECO:0000259" key="1">
    <source>
        <dbReference type="PROSITE" id="PS51832"/>
    </source>
</evidence>
<dbReference type="PROSITE" id="PS51832">
    <property type="entry name" value="HD_GYP"/>
    <property type="match status" value="1"/>
</dbReference>
<dbReference type="CDD" id="cd00077">
    <property type="entry name" value="HDc"/>
    <property type="match status" value="1"/>
</dbReference>
<reference evidence="2 3" key="1">
    <citation type="journal article" date="2011" name="Stand. Genomic Sci.">
        <title>Complete genome sequence of 'Thioalkalivibrio sulfidophilus' HL-EbGr7.</title>
        <authorList>
            <person name="Muyzer G."/>
            <person name="Sorokin D.Y."/>
            <person name="Mavromatis K."/>
            <person name="Lapidus A."/>
            <person name="Clum A."/>
            <person name="Ivanova N."/>
            <person name="Pati A."/>
            <person name="d'Haeseleer P."/>
            <person name="Woyke T."/>
            <person name="Kyrpides N.C."/>
        </authorList>
    </citation>
    <scope>NUCLEOTIDE SEQUENCE [LARGE SCALE GENOMIC DNA]</scope>
    <source>
        <strain evidence="2 3">HL-EbGR7</strain>
    </source>
</reference>
<dbReference type="AlphaFoldDB" id="B8GUC1"/>
<sequence length="431" mass="47351">MSSIADETMQDIRDSLPENCDEIYTRHVTELGEQRQVQASEDIFSATGHKLLARQARIDRGVFEKLTRHKLLRPLDHSLSIEGAVQSPELVTVGQELAEQDPLLQALHTTLKNPQAPLNHLGKVILVPPLAAKLTVFRERMSDHFRHAVRVALTACALAESGGAETAALSRTVCTAGLFHDLGELHISPEIFALRRPLEPPEERQVRAHPVIAYLLLREFPQYHPEVSRAVLEHHERLDGSGYPQGRSGDRLAMAGRILAVAELAVALCDRGGGDNLAAILKGQPEKLDALPVGRLLLALQHCPTSNKQSRPTMPEMIIADLREVLDLVQQGLEATRTDTGAAARLINGRLTDLARSLDRAGMRAAAPDQWLEDLQESPELSVELAALTREASYRLKGIAAEIQHQQVAVNGDTRSATPALSDWLDRISRL</sequence>
<dbReference type="HOGENOM" id="CLU_051988_0_0_6"/>
<gene>
    <name evidence="2" type="ordered locus">Tgr7_2161</name>
</gene>
<dbReference type="GO" id="GO:0008081">
    <property type="term" value="F:phosphoric diester hydrolase activity"/>
    <property type="evidence" value="ECO:0007669"/>
    <property type="project" value="UniProtKB-ARBA"/>
</dbReference>